<dbReference type="Proteomes" id="UP000829196">
    <property type="component" value="Unassembled WGS sequence"/>
</dbReference>
<dbReference type="SUPFAM" id="SSF103473">
    <property type="entry name" value="MFS general substrate transporter"/>
    <property type="match status" value="1"/>
</dbReference>
<accession>A0A8T3B004</accession>
<name>A0A8T3B004_DENNO</name>
<gene>
    <name evidence="7" type="ORF">KFK09_016616</name>
</gene>
<feature type="transmembrane region" description="Helical" evidence="6">
    <location>
        <begin position="32"/>
        <end position="57"/>
    </location>
</feature>
<evidence type="ECO:0000256" key="5">
    <source>
        <dbReference type="ARBA" id="ARBA00023136"/>
    </source>
</evidence>
<evidence type="ECO:0000256" key="4">
    <source>
        <dbReference type="ARBA" id="ARBA00022989"/>
    </source>
</evidence>
<keyword evidence="8" id="KW-1185">Reference proteome</keyword>
<feature type="transmembrane region" description="Helical" evidence="6">
    <location>
        <begin position="145"/>
        <end position="162"/>
    </location>
</feature>
<sequence length="557" mass="61829">MENYPLLGKPVAMDGVLDYRGRTITKQDSGRWVAASFILVMEMAERVAFNGIMFNLITYMTGPLGESNASAAAAVTVWSGASMMLPILGALVSDSFFSRYRTIIVSAVLYVLGLGLLSLSAVLPNRSNCYSEGEETMSYAACPPTTLRVTLFYFSLYLVAFAQGGHRPCSQAFGADQFDETDSEESMWRSSFFNWWIFGLSLPMIVSPIILSYVQENVNWGIGFGIPCVLMSASFTVFLMGSRFYRCYTLKEKSSYAQISQLLATLVRIQRFSSVKFKAKAQDEHCPESSHQPRLGASEENLNTDQIEEAKGLLRLFPIWASCVGYTLVLAQYETFFTKQGGTLYRKIGSNFQIPAAGLQGLNSAVVTLTIVIYDRIAVPLARNVTGIPSGFTMLQRIGTGLLISIFVMVLSALVEIKRLETAREFGLVDEPNSVLPMSILWLFPQYILMGIATAIGNGGLQEFFYDQMPDALKSLGVALCISLFGIGNLINSFLVYVIDKVTMSITGESWFSNNLNRAHLDYFYWLVDGLNVCLFVLFILSARSYVYKKKKEICVI</sequence>
<dbReference type="InterPro" id="IPR000109">
    <property type="entry name" value="POT_fam"/>
</dbReference>
<proteinExistence type="inferred from homology"/>
<evidence type="ECO:0000256" key="3">
    <source>
        <dbReference type="ARBA" id="ARBA00022692"/>
    </source>
</evidence>
<comment type="subcellular location">
    <subcellularLocation>
        <location evidence="1">Membrane</location>
        <topology evidence="1">Multi-pass membrane protein</topology>
    </subcellularLocation>
</comment>
<evidence type="ECO:0000256" key="2">
    <source>
        <dbReference type="ARBA" id="ARBA00005982"/>
    </source>
</evidence>
<feature type="transmembrane region" description="Helical" evidence="6">
    <location>
        <begin position="313"/>
        <end position="333"/>
    </location>
</feature>
<evidence type="ECO:0008006" key="9">
    <source>
        <dbReference type="Google" id="ProtNLM"/>
    </source>
</evidence>
<feature type="transmembrane region" description="Helical" evidence="6">
    <location>
        <begin position="435"/>
        <end position="456"/>
    </location>
</feature>
<dbReference type="Pfam" id="PF00854">
    <property type="entry name" value="PTR2"/>
    <property type="match status" value="1"/>
</dbReference>
<dbReference type="GO" id="GO:0022857">
    <property type="term" value="F:transmembrane transporter activity"/>
    <property type="evidence" value="ECO:0007669"/>
    <property type="project" value="InterPro"/>
</dbReference>
<dbReference type="OrthoDB" id="8904098at2759"/>
<keyword evidence="3 6" id="KW-0812">Transmembrane</keyword>
<comment type="caution">
    <text evidence="7">The sequence shown here is derived from an EMBL/GenBank/DDBJ whole genome shotgun (WGS) entry which is preliminary data.</text>
</comment>
<dbReference type="Gene3D" id="1.20.1250.20">
    <property type="entry name" value="MFS general substrate transporter like domains"/>
    <property type="match status" value="1"/>
</dbReference>
<dbReference type="InterPro" id="IPR036259">
    <property type="entry name" value="MFS_trans_sf"/>
</dbReference>
<dbReference type="AlphaFoldDB" id="A0A8T3B004"/>
<feature type="transmembrane region" description="Helical" evidence="6">
    <location>
        <begin position="476"/>
        <end position="499"/>
    </location>
</feature>
<keyword evidence="4 6" id="KW-1133">Transmembrane helix</keyword>
<dbReference type="PANTHER" id="PTHR11654">
    <property type="entry name" value="OLIGOPEPTIDE TRANSPORTER-RELATED"/>
    <property type="match status" value="1"/>
</dbReference>
<evidence type="ECO:0000313" key="8">
    <source>
        <dbReference type="Proteomes" id="UP000829196"/>
    </source>
</evidence>
<organism evidence="7 8">
    <name type="scientific">Dendrobium nobile</name>
    <name type="common">Orchid</name>
    <dbReference type="NCBI Taxonomy" id="94219"/>
    <lineage>
        <taxon>Eukaryota</taxon>
        <taxon>Viridiplantae</taxon>
        <taxon>Streptophyta</taxon>
        <taxon>Embryophyta</taxon>
        <taxon>Tracheophyta</taxon>
        <taxon>Spermatophyta</taxon>
        <taxon>Magnoliopsida</taxon>
        <taxon>Liliopsida</taxon>
        <taxon>Asparagales</taxon>
        <taxon>Orchidaceae</taxon>
        <taxon>Epidendroideae</taxon>
        <taxon>Malaxideae</taxon>
        <taxon>Dendrobiinae</taxon>
        <taxon>Dendrobium</taxon>
    </lineage>
</organism>
<dbReference type="EMBL" id="JAGYWB010000012">
    <property type="protein sequence ID" value="KAI0501671.1"/>
    <property type="molecule type" value="Genomic_DNA"/>
</dbReference>
<evidence type="ECO:0000313" key="7">
    <source>
        <dbReference type="EMBL" id="KAI0501671.1"/>
    </source>
</evidence>
<dbReference type="GO" id="GO:0016020">
    <property type="term" value="C:membrane"/>
    <property type="evidence" value="ECO:0007669"/>
    <property type="project" value="UniProtKB-SubCell"/>
</dbReference>
<comment type="similarity">
    <text evidence="2">Belongs to the major facilitator superfamily. Proton-dependent oligopeptide transporter (POT/PTR) (TC 2.A.17) family.</text>
</comment>
<keyword evidence="5 6" id="KW-0472">Membrane</keyword>
<reference evidence="7" key="1">
    <citation type="journal article" date="2022" name="Front. Genet.">
        <title>Chromosome-Scale Assembly of the Dendrobium nobile Genome Provides Insights Into the Molecular Mechanism of the Biosynthesis of the Medicinal Active Ingredient of Dendrobium.</title>
        <authorList>
            <person name="Xu Q."/>
            <person name="Niu S.-C."/>
            <person name="Li K.-L."/>
            <person name="Zheng P.-J."/>
            <person name="Zhang X.-J."/>
            <person name="Jia Y."/>
            <person name="Liu Y."/>
            <person name="Niu Y.-X."/>
            <person name="Yu L.-H."/>
            <person name="Chen D.-F."/>
            <person name="Zhang G.-Q."/>
        </authorList>
    </citation>
    <scope>NUCLEOTIDE SEQUENCE</scope>
    <source>
        <tissue evidence="7">Leaf</tissue>
    </source>
</reference>
<evidence type="ECO:0000256" key="1">
    <source>
        <dbReference type="ARBA" id="ARBA00004141"/>
    </source>
</evidence>
<feature type="transmembrane region" description="Helical" evidence="6">
    <location>
        <begin position="353"/>
        <end position="374"/>
    </location>
</feature>
<feature type="transmembrane region" description="Helical" evidence="6">
    <location>
        <begin position="395"/>
        <end position="415"/>
    </location>
</feature>
<feature type="transmembrane region" description="Helical" evidence="6">
    <location>
        <begin position="193"/>
        <end position="214"/>
    </location>
</feature>
<feature type="transmembrane region" description="Helical" evidence="6">
    <location>
        <begin position="69"/>
        <end position="91"/>
    </location>
</feature>
<dbReference type="FunFam" id="1.20.1250.20:FF:000410">
    <property type="entry name" value="POT family protein"/>
    <property type="match status" value="1"/>
</dbReference>
<feature type="transmembrane region" description="Helical" evidence="6">
    <location>
        <begin position="103"/>
        <end position="125"/>
    </location>
</feature>
<protein>
    <recommendedName>
        <fullName evidence="9">Protein NRT1/ PTR FAMILY 5.10-like</fullName>
    </recommendedName>
</protein>
<evidence type="ECO:0000256" key="6">
    <source>
        <dbReference type="SAM" id="Phobius"/>
    </source>
</evidence>
<feature type="transmembrane region" description="Helical" evidence="6">
    <location>
        <begin position="523"/>
        <end position="543"/>
    </location>
</feature>
<dbReference type="SMR" id="A0A8T3B004"/>
<feature type="transmembrane region" description="Helical" evidence="6">
    <location>
        <begin position="220"/>
        <end position="241"/>
    </location>
</feature>